<proteinExistence type="predicted"/>
<organism evidence="2 3">
    <name type="scientific">Dillenia turbinata</name>
    <dbReference type="NCBI Taxonomy" id="194707"/>
    <lineage>
        <taxon>Eukaryota</taxon>
        <taxon>Viridiplantae</taxon>
        <taxon>Streptophyta</taxon>
        <taxon>Embryophyta</taxon>
        <taxon>Tracheophyta</taxon>
        <taxon>Spermatophyta</taxon>
        <taxon>Magnoliopsida</taxon>
        <taxon>eudicotyledons</taxon>
        <taxon>Gunneridae</taxon>
        <taxon>Pentapetalae</taxon>
        <taxon>Dilleniales</taxon>
        <taxon>Dilleniaceae</taxon>
        <taxon>Dillenia</taxon>
    </lineage>
</organism>
<dbReference type="InterPro" id="IPR027417">
    <property type="entry name" value="P-loop_NTPase"/>
</dbReference>
<dbReference type="GO" id="GO:0098542">
    <property type="term" value="P:defense response to other organism"/>
    <property type="evidence" value="ECO:0007669"/>
    <property type="project" value="TreeGrafter"/>
</dbReference>
<name>A0AAN8W574_9MAGN</name>
<protein>
    <submittedName>
        <fullName evidence="2">NB-ARC</fullName>
    </submittedName>
</protein>
<comment type="caution">
    <text evidence="2">The sequence shown here is derived from an EMBL/GenBank/DDBJ whole genome shotgun (WGS) entry which is preliminary data.</text>
</comment>
<accession>A0AAN8W574</accession>
<dbReference type="InterPro" id="IPR042197">
    <property type="entry name" value="Apaf_helical"/>
</dbReference>
<dbReference type="Gene3D" id="1.10.8.430">
    <property type="entry name" value="Helical domain of apoptotic protease-activating factors"/>
    <property type="match status" value="1"/>
</dbReference>
<dbReference type="PANTHER" id="PTHR23155">
    <property type="entry name" value="DISEASE RESISTANCE PROTEIN RP"/>
    <property type="match status" value="1"/>
</dbReference>
<dbReference type="Proteomes" id="UP001370490">
    <property type="component" value="Unassembled WGS sequence"/>
</dbReference>
<evidence type="ECO:0000259" key="1">
    <source>
        <dbReference type="Pfam" id="PF00931"/>
    </source>
</evidence>
<evidence type="ECO:0000313" key="2">
    <source>
        <dbReference type="EMBL" id="KAK6946374.1"/>
    </source>
</evidence>
<dbReference type="PANTHER" id="PTHR23155:SF1185">
    <property type="entry name" value="DISEASE RESISTANCE RPP8-LIKE PROTEIN 3-RELATED"/>
    <property type="match status" value="1"/>
</dbReference>
<dbReference type="SUPFAM" id="SSF52540">
    <property type="entry name" value="P-loop containing nucleoside triphosphate hydrolases"/>
    <property type="match status" value="1"/>
</dbReference>
<gene>
    <name evidence="2" type="ORF">RJ641_013918</name>
</gene>
<dbReference type="InterPro" id="IPR044974">
    <property type="entry name" value="Disease_R_plants"/>
</dbReference>
<evidence type="ECO:0000313" key="3">
    <source>
        <dbReference type="Proteomes" id="UP001370490"/>
    </source>
</evidence>
<dbReference type="EMBL" id="JBAMMX010000002">
    <property type="protein sequence ID" value="KAK6946374.1"/>
    <property type="molecule type" value="Genomic_DNA"/>
</dbReference>
<keyword evidence="3" id="KW-1185">Reference proteome</keyword>
<dbReference type="InterPro" id="IPR002182">
    <property type="entry name" value="NB-ARC"/>
</dbReference>
<sequence>MHGRCDLVSKAWQGFDIRLLKVENDSRRNEIHLYAGGLEDFAAKRKEDDDDDCKRVIMKKSWQLAKCSQFSQREDILGGYNDVWVKEAWDELSPAFPWANLGSKLIIATRTQGVPLHADPHCFVHEPRSPTGEEAWQLLLKKVEHVIEDERREEANHFHRLGKEMVKKCSGLSLAIVVLGGLSATKR</sequence>
<dbReference type="AlphaFoldDB" id="A0AAN8W574"/>
<dbReference type="GO" id="GO:0043531">
    <property type="term" value="F:ADP binding"/>
    <property type="evidence" value="ECO:0007669"/>
    <property type="project" value="InterPro"/>
</dbReference>
<reference evidence="2 3" key="1">
    <citation type="submission" date="2023-12" db="EMBL/GenBank/DDBJ databases">
        <title>A high-quality genome assembly for Dillenia turbinata (Dilleniales).</title>
        <authorList>
            <person name="Chanderbali A."/>
        </authorList>
    </citation>
    <scope>NUCLEOTIDE SEQUENCE [LARGE SCALE GENOMIC DNA]</scope>
    <source>
        <strain evidence="2">LSX21</strain>
        <tissue evidence="2">Leaf</tissue>
    </source>
</reference>
<dbReference type="Pfam" id="PF00931">
    <property type="entry name" value="NB-ARC"/>
    <property type="match status" value="1"/>
</dbReference>
<feature type="domain" description="NB-ARC" evidence="1">
    <location>
        <begin position="81"/>
        <end position="144"/>
    </location>
</feature>